<feature type="region of interest" description="Disordered" evidence="1">
    <location>
        <begin position="149"/>
        <end position="168"/>
    </location>
</feature>
<dbReference type="HOGENOM" id="CLU_063909_0_0_1"/>
<feature type="transmembrane region" description="Helical" evidence="2">
    <location>
        <begin position="172"/>
        <end position="197"/>
    </location>
</feature>
<dbReference type="OrthoDB" id="2756615at2759"/>
<evidence type="ECO:0000313" key="4">
    <source>
        <dbReference type="Proteomes" id="UP000053257"/>
    </source>
</evidence>
<proteinExistence type="predicted"/>
<keyword evidence="4" id="KW-1185">Reference proteome</keyword>
<keyword evidence="2" id="KW-0472">Membrane</keyword>
<dbReference type="Proteomes" id="UP000053257">
    <property type="component" value="Unassembled WGS sequence"/>
</dbReference>
<keyword evidence="2" id="KW-0812">Transmembrane</keyword>
<feature type="compositionally biased region" description="Polar residues" evidence="1">
    <location>
        <begin position="223"/>
        <end position="244"/>
    </location>
</feature>
<dbReference type="AlphaFoldDB" id="A0A0C3SBK5"/>
<feature type="region of interest" description="Disordered" evidence="1">
    <location>
        <begin position="223"/>
        <end position="245"/>
    </location>
</feature>
<evidence type="ECO:0000313" key="3">
    <source>
        <dbReference type="EMBL" id="KIP10107.1"/>
    </source>
</evidence>
<organism evidence="3 4">
    <name type="scientific">Phlebiopsis gigantea (strain 11061_1 CR5-6)</name>
    <name type="common">White-rot fungus</name>
    <name type="synonym">Peniophora gigantea</name>
    <dbReference type="NCBI Taxonomy" id="745531"/>
    <lineage>
        <taxon>Eukaryota</taxon>
        <taxon>Fungi</taxon>
        <taxon>Dikarya</taxon>
        <taxon>Basidiomycota</taxon>
        <taxon>Agaricomycotina</taxon>
        <taxon>Agaricomycetes</taxon>
        <taxon>Polyporales</taxon>
        <taxon>Phanerochaetaceae</taxon>
        <taxon>Phlebiopsis</taxon>
    </lineage>
</organism>
<sequence>MSDISVTLVDDSSPLIAYTAGQWESLNDVLSRFDTFNNTITLSDTVGSTAVFNFTGTIVAVQVLALFDDVKLLPEAKFILDNSTPSVWQPEPSDNGTVVAAFQSSTLSNDPHSLQIVVASSNAPLLLDAIGVASQNSVNGKGAAGVSQTSIPVSTSSPSAASATSSGSKVPVGAIVGGVIGGLALLLLALVAAYFLCWRRRNQKPYFYSNASPEELLAGETKQITPFPSPNSEQPSSVTLSAPSAYSDPNAPLITPPASYGGQNVAYPPSNFGGASEYSSSSGMSRSTAVLSVANTNIDPATLTLGQRKALEAGLHTIPESSGFQYADSGIRFNETDGASGSAPVQDAPPIYTAQ</sequence>
<dbReference type="EMBL" id="KN840458">
    <property type="protein sequence ID" value="KIP10107.1"/>
    <property type="molecule type" value="Genomic_DNA"/>
</dbReference>
<dbReference type="STRING" id="745531.A0A0C3SBK5"/>
<evidence type="ECO:0000256" key="2">
    <source>
        <dbReference type="SAM" id="Phobius"/>
    </source>
</evidence>
<feature type="region of interest" description="Disordered" evidence="1">
    <location>
        <begin position="331"/>
        <end position="355"/>
    </location>
</feature>
<protein>
    <recommendedName>
        <fullName evidence="5">Mid2 domain-containing protein</fullName>
    </recommendedName>
</protein>
<dbReference type="Gene3D" id="2.60.120.260">
    <property type="entry name" value="Galactose-binding domain-like"/>
    <property type="match status" value="1"/>
</dbReference>
<evidence type="ECO:0008006" key="5">
    <source>
        <dbReference type="Google" id="ProtNLM"/>
    </source>
</evidence>
<gene>
    <name evidence="3" type="ORF">PHLGIDRAFT_273140</name>
</gene>
<reference evidence="3 4" key="1">
    <citation type="journal article" date="2014" name="PLoS Genet.">
        <title>Analysis of the Phlebiopsis gigantea genome, transcriptome and secretome provides insight into its pioneer colonization strategies of wood.</title>
        <authorList>
            <person name="Hori C."/>
            <person name="Ishida T."/>
            <person name="Igarashi K."/>
            <person name="Samejima M."/>
            <person name="Suzuki H."/>
            <person name="Master E."/>
            <person name="Ferreira P."/>
            <person name="Ruiz-Duenas F.J."/>
            <person name="Held B."/>
            <person name="Canessa P."/>
            <person name="Larrondo L.F."/>
            <person name="Schmoll M."/>
            <person name="Druzhinina I.S."/>
            <person name="Kubicek C.P."/>
            <person name="Gaskell J.A."/>
            <person name="Kersten P."/>
            <person name="St John F."/>
            <person name="Glasner J."/>
            <person name="Sabat G."/>
            <person name="Splinter BonDurant S."/>
            <person name="Syed K."/>
            <person name="Yadav J."/>
            <person name="Mgbeahuruike A.C."/>
            <person name="Kovalchuk A."/>
            <person name="Asiegbu F.O."/>
            <person name="Lackner G."/>
            <person name="Hoffmeister D."/>
            <person name="Rencoret J."/>
            <person name="Gutierrez A."/>
            <person name="Sun H."/>
            <person name="Lindquist E."/>
            <person name="Barry K."/>
            <person name="Riley R."/>
            <person name="Grigoriev I.V."/>
            <person name="Henrissat B."/>
            <person name="Kues U."/>
            <person name="Berka R.M."/>
            <person name="Martinez A.T."/>
            <person name="Covert S.F."/>
            <person name="Blanchette R.A."/>
            <person name="Cullen D."/>
        </authorList>
    </citation>
    <scope>NUCLEOTIDE SEQUENCE [LARGE SCALE GENOMIC DNA]</scope>
    <source>
        <strain evidence="3 4">11061_1 CR5-6</strain>
    </source>
</reference>
<accession>A0A0C3SBK5</accession>
<keyword evidence="2" id="KW-1133">Transmembrane helix</keyword>
<evidence type="ECO:0000256" key="1">
    <source>
        <dbReference type="SAM" id="MobiDB-lite"/>
    </source>
</evidence>
<name>A0A0C3SBK5_PHLG1</name>